<dbReference type="Pfam" id="PF11735">
    <property type="entry name" value="CAP59_mtransfer"/>
    <property type="match status" value="1"/>
</dbReference>
<organism evidence="2">
    <name type="scientific">Grosmannia clavigera (strain kw1407 / UAMH 11150)</name>
    <name type="common">Blue stain fungus</name>
    <name type="synonym">Graphiocladiella clavigera</name>
    <dbReference type="NCBI Taxonomy" id="655863"/>
    <lineage>
        <taxon>Eukaryota</taxon>
        <taxon>Fungi</taxon>
        <taxon>Dikarya</taxon>
        <taxon>Ascomycota</taxon>
        <taxon>Pezizomycotina</taxon>
        <taxon>Sordariomycetes</taxon>
        <taxon>Sordariomycetidae</taxon>
        <taxon>Ophiostomatales</taxon>
        <taxon>Ophiostomataceae</taxon>
        <taxon>Leptographium</taxon>
    </lineage>
</organism>
<evidence type="ECO:0000313" key="2">
    <source>
        <dbReference type="Proteomes" id="UP000007796"/>
    </source>
</evidence>
<sequence>MKIERVLYKTFRRFLPVLVVLSILWNGLEAIHARRMMLRHDTFSTESQGLDRIFIASLHWNSEKILRESWLQSVVELAESFGRNNVFFSIFESGSWDGTKSALGDLDSVLAKKDIPRRVILDNTTHLDEISRSPTGSGWIKTPQGKVELRRIPYLARLRNTVLQPLYENSGARFDKILFLGDVAFTTADVYTLLSTRGGNYAAACSLDFSSPPNFYDTFALRDSDGHGALTQTWPYFRSRASRKALIESQPVPVTSCWNGIVAMDAAPFYDEVPLTFRGIADSLATKHLEGSECCLIHADNRLSDSKGIWLNPNVRVGYDTSAYKAVHSASQSWVSSRSIVTGLWKNCLLRWLTTPWMHDSSIGRHVRQWKELDVNNTEGGAFCLIDEMQVLVENGWGHR</sequence>
<dbReference type="InParanoid" id="F0XKM7"/>
<dbReference type="InterPro" id="IPR021047">
    <property type="entry name" value="Mannosyltransferase_CMT1"/>
</dbReference>
<protein>
    <submittedName>
        <fullName evidence="1">Polysaccharide export protein</fullName>
    </submittedName>
</protein>
<gene>
    <name evidence="1" type="ORF">CMQ_8108</name>
</gene>
<dbReference type="RefSeq" id="XP_014171124.1">
    <property type="nucleotide sequence ID" value="XM_014315649.1"/>
</dbReference>
<dbReference type="HOGENOM" id="CLU_040564_1_0_1"/>
<reference evidence="1 2" key="1">
    <citation type="journal article" date="2011" name="Proc. Natl. Acad. Sci. U.S.A.">
        <title>Genome and transcriptome analyses of the mountain pine beetle-fungal symbiont Grosmannia clavigera, a lodgepole pine pathogen.</title>
        <authorList>
            <person name="DiGuistini S."/>
            <person name="Wang Y."/>
            <person name="Liao N.Y."/>
            <person name="Taylor G."/>
            <person name="Tanguay P."/>
            <person name="Feau N."/>
            <person name="Henrissat B."/>
            <person name="Chan S.K."/>
            <person name="Hesse-Orce U."/>
            <person name="Alamouti S.M."/>
            <person name="Tsui C.K.M."/>
            <person name="Docking R.T."/>
            <person name="Levasseur A."/>
            <person name="Haridas S."/>
            <person name="Robertson G."/>
            <person name="Birol I."/>
            <person name="Holt R.A."/>
            <person name="Marra M.A."/>
            <person name="Hamelin R.C."/>
            <person name="Hirst M."/>
            <person name="Jones S.J.M."/>
            <person name="Bohlmann J."/>
            <person name="Breuil C."/>
        </authorList>
    </citation>
    <scope>NUCLEOTIDE SEQUENCE [LARGE SCALE GENOMIC DNA]</scope>
    <source>
        <strain evidence="2">kw1407 / UAMH 11150</strain>
    </source>
</reference>
<dbReference type="PANTHER" id="PTHR34144">
    <property type="entry name" value="CHROMOSOME 8, WHOLE GENOME SHOTGUN SEQUENCE"/>
    <property type="match status" value="1"/>
</dbReference>
<dbReference type="PANTHER" id="PTHR34144:SF7">
    <property type="entry name" value="EXPORT PROTEIN (CAP59), PUTATIVE (AFU_ORTHOLOGUE AFUA_7G05020)-RELATED"/>
    <property type="match status" value="1"/>
</dbReference>
<dbReference type="Proteomes" id="UP000007796">
    <property type="component" value="Unassembled WGS sequence"/>
</dbReference>
<accession>F0XKM7</accession>
<dbReference type="GeneID" id="25981727"/>
<dbReference type="AlphaFoldDB" id="F0XKM7"/>
<evidence type="ECO:0000313" key="1">
    <source>
        <dbReference type="EMBL" id="EFX01642.1"/>
    </source>
</evidence>
<dbReference type="eggNOG" id="ENOG502RJAT">
    <property type="taxonomic scope" value="Eukaryota"/>
</dbReference>
<keyword evidence="2" id="KW-1185">Reference proteome</keyword>
<dbReference type="EMBL" id="GL629788">
    <property type="protein sequence ID" value="EFX01642.1"/>
    <property type="molecule type" value="Genomic_DNA"/>
</dbReference>
<dbReference type="STRING" id="655863.F0XKM7"/>
<name>F0XKM7_GROCL</name>
<proteinExistence type="predicted"/>
<dbReference type="OrthoDB" id="262547at2759"/>